<dbReference type="Gene3D" id="3.40.50.300">
    <property type="entry name" value="P-loop containing nucleotide triphosphate hydrolases"/>
    <property type="match status" value="2"/>
</dbReference>
<evidence type="ECO:0000256" key="1">
    <source>
        <dbReference type="SAM" id="Coils"/>
    </source>
</evidence>
<dbReference type="EMBL" id="CP025613">
    <property type="protein sequence ID" value="AUN33099.1"/>
    <property type="molecule type" value="Genomic_DNA"/>
</dbReference>
<feature type="region of interest" description="Disordered" evidence="2">
    <location>
        <begin position="392"/>
        <end position="426"/>
    </location>
</feature>
<keyword evidence="1" id="KW-0175">Coiled coil</keyword>
<protein>
    <recommendedName>
        <fullName evidence="3">YhaN AAA domain-containing protein</fullName>
    </recommendedName>
</protein>
<evidence type="ECO:0000256" key="2">
    <source>
        <dbReference type="SAM" id="MobiDB-lite"/>
    </source>
</evidence>
<dbReference type="Pfam" id="PF13514">
    <property type="entry name" value="AAA_27"/>
    <property type="match status" value="1"/>
</dbReference>
<dbReference type="SUPFAM" id="SSF52540">
    <property type="entry name" value="P-loop containing nucleoside triphosphate hydrolases"/>
    <property type="match status" value="1"/>
</dbReference>
<dbReference type="PANTHER" id="PTHR41259:SF1">
    <property type="entry name" value="DOUBLE-STRAND BREAK REPAIR RAD50 ATPASE, PUTATIVE-RELATED"/>
    <property type="match status" value="1"/>
</dbReference>
<dbReference type="KEGG" id="ncb:C0V82_22090"/>
<name>A0A2K9NJ39_9PROT</name>
<feature type="compositionally biased region" description="Basic and acidic residues" evidence="2">
    <location>
        <begin position="392"/>
        <end position="413"/>
    </location>
</feature>
<keyword evidence="4" id="KW-0614">Plasmid</keyword>
<feature type="domain" description="YhaN AAA" evidence="3">
    <location>
        <begin position="1"/>
        <end position="209"/>
    </location>
</feature>
<dbReference type="AlphaFoldDB" id="A0A2K9NJ39"/>
<dbReference type="OrthoDB" id="9764467at2"/>
<keyword evidence="5" id="KW-1185">Reference proteome</keyword>
<dbReference type="PANTHER" id="PTHR41259">
    <property type="entry name" value="DOUBLE-STRAND BREAK REPAIR RAD50 ATPASE, PUTATIVE-RELATED"/>
    <property type="match status" value="1"/>
</dbReference>
<evidence type="ECO:0000313" key="4">
    <source>
        <dbReference type="EMBL" id="AUN33099.1"/>
    </source>
</evidence>
<dbReference type="Proteomes" id="UP000234752">
    <property type="component" value="Plasmid unnamed1"/>
</dbReference>
<proteinExistence type="predicted"/>
<accession>A0A2K9NJ39</accession>
<organism evidence="4 5">
    <name type="scientific">Niveispirillum cyanobacteriorum</name>
    <dbReference type="NCBI Taxonomy" id="1612173"/>
    <lineage>
        <taxon>Bacteria</taxon>
        <taxon>Pseudomonadati</taxon>
        <taxon>Pseudomonadota</taxon>
        <taxon>Alphaproteobacteria</taxon>
        <taxon>Rhodospirillales</taxon>
        <taxon>Azospirillaceae</taxon>
        <taxon>Niveispirillum</taxon>
    </lineage>
</organism>
<feature type="coiled-coil region" evidence="1">
    <location>
        <begin position="947"/>
        <end position="981"/>
    </location>
</feature>
<feature type="coiled-coil region" evidence="1">
    <location>
        <begin position="216"/>
        <end position="246"/>
    </location>
</feature>
<dbReference type="RefSeq" id="WP_102114620.1">
    <property type="nucleotide sequence ID" value="NZ_BMGN01000019.1"/>
</dbReference>
<evidence type="ECO:0000313" key="5">
    <source>
        <dbReference type="Proteomes" id="UP000234752"/>
    </source>
</evidence>
<dbReference type="InterPro" id="IPR038734">
    <property type="entry name" value="YhaN_AAA"/>
</dbReference>
<feature type="compositionally biased region" description="Low complexity" evidence="2">
    <location>
        <begin position="417"/>
        <end position="426"/>
    </location>
</feature>
<dbReference type="InterPro" id="IPR027417">
    <property type="entry name" value="P-loop_NTPase"/>
</dbReference>
<geneLocation type="plasmid" evidence="4 5">
    <name>unnamed1</name>
</geneLocation>
<sequence>MRIDRLDLERYGHFDGTSLDLSNPDARLHIIHGPNEAGKSTALSAICDLLFGVPERSRLGFRHGNNALRIGAALALPDGRVLEVKRRKGRTATLLDGDGGAALPDNILAPWLGGLDRTAFERLFGLDHARLRAGGEAMLAAGGDLARTLFQAGSGLSGLDRIVTRLTGDADEIGSPHRKQASKPLWQSIDAFAEAAARMRNEATKAEAWEAAETAVTTAREQLATIRATLAEAESARSRLERLRRVRPLLARLDDLAAALAEAGEGPDLPDSLAAEWRRAEAEMLTSARQVDETAKALAEAEAALDAAGPVPALLSLAAPIEALYQRQGEMAKSAADLPRRQQEQAAALARLAQLARDIGQATNVDRLSALLPDRLLIARIRDKVKEHARLDQARADATRRHEVASRDARQAERQQPATAPDAAKLARADAALAAARRFGEVELRQDRARRALEDGTARLAQLTARLGRFTLPPDRLAALPLPPPDAVERQRQQEQALETKRLRLLEDQRAAEQEAGRLRQTLRTLSGAGDVPTPAVIAQARQDRDGHWAALRPHLTQGTKAPADAVPAFDAAIRAADDLADRRDRDAQRVADYLRAESDLAASADRLSTLTREAAALEQEEQRLSQGWADLWRPADINPGSPAEMAAFLTQAATILTARDQQAQLQEALDSVSDDAGQCAAHLRQVLALCRGEDGGSDSLPALRVAAEAAHAQARQAADAACKAEQRLTLVRAALDNAADDLAAAERALEGWGSGWAADMASIGLAPQSLPAEAEAALRVWEDIAGELRQIRDLDHRIAGLDRDINAYRADSAALLSAAAEMVPGLDVAADEAATALYDALRQARTLAARRESLLQSREQAARRAGDAARIARDAAAALSDLHHLHRLTDGDDVTALVAAAARRRELWASELSLQAELRKAGDGQELKQLREAVSGLDPDAMAAQVADLSTRIERAQNDLAETSVRLREAERALADMRHRAGIGGAAQDAADAAAGAAQLAGRWLRLRAASLLLTQAVERYRDRNEHPLLRRAGTVLAAMAASGGNPVVRLKVDYGDADHPVLVGVRQDGGDAHVEDMSEGLRDQLFLALRIAAVEVHVAQSTPLPFVADDLFITSDEARTMAGLRALAELGQATQVVLFTHHEYVVAAGEQALGGRVQVHRLRT</sequence>
<evidence type="ECO:0000259" key="3">
    <source>
        <dbReference type="Pfam" id="PF13514"/>
    </source>
</evidence>
<reference evidence="4 5" key="1">
    <citation type="submission" date="2017-12" db="EMBL/GenBank/DDBJ databases">
        <title>Genomes of bacteria within cyanobacterial aggregates.</title>
        <authorList>
            <person name="Cai H."/>
        </authorList>
    </citation>
    <scope>NUCLEOTIDE SEQUENCE [LARGE SCALE GENOMIC DNA]</scope>
    <source>
        <strain evidence="4 5">TH16</strain>
        <plasmid evidence="4 5">unnamed1</plasmid>
    </source>
</reference>
<gene>
    <name evidence="4" type="ORF">C0V82_22090</name>
</gene>
<feature type="coiled-coil region" evidence="1">
    <location>
        <begin position="601"/>
        <end position="628"/>
    </location>
</feature>